<dbReference type="Gene3D" id="1.10.10.60">
    <property type="entry name" value="Homeodomain-like"/>
    <property type="match status" value="2"/>
</dbReference>
<dbReference type="GO" id="GO:0000978">
    <property type="term" value="F:RNA polymerase II cis-regulatory region sequence-specific DNA binding"/>
    <property type="evidence" value="ECO:0007669"/>
    <property type="project" value="TreeGrafter"/>
</dbReference>
<dbReference type="SMART" id="SM00717">
    <property type="entry name" value="SANT"/>
    <property type="match status" value="2"/>
</dbReference>
<evidence type="ECO:0000256" key="2">
    <source>
        <dbReference type="ARBA" id="ARBA00022737"/>
    </source>
</evidence>
<sequence>MEGGGEIFLYNPNSWLESSPPLTTIDNMILWPADHMTNNHPPSIFDHHQNHVLFSGFSNGGGPTDHQNFNYSKNCGGSKNESTLGAVKKTEQKGNSSACWVKGQWTSEEDRKLVKLVKQYGYRKWSVIAEKMVGRIGKQCRERWHNHLRPDIKKDLVWTEEEEQLIIEAHERVGNRWAEIAKCVPGRTENAIKNHWNATKRKQTSKRKIKRPERLNGLIQSTLLEDYIKKKYFKGSSTSTNPNNNPKSNDQMVQNNDQDDDEECNSTSYLAFETFEEEMNFMKQLFENNGNCSNGLNGTGDSSFSSGNEILSSSSSSSSSNPNMEGHGGNYRGIIPMQEGQDVFSPTEIYHCSYVHVG</sequence>
<feature type="region of interest" description="Disordered" evidence="5">
    <location>
        <begin position="234"/>
        <end position="264"/>
    </location>
</feature>
<evidence type="ECO:0000259" key="6">
    <source>
        <dbReference type="PROSITE" id="PS50090"/>
    </source>
</evidence>
<dbReference type="PROSITE" id="PS51294">
    <property type="entry name" value="HTH_MYB"/>
    <property type="match status" value="2"/>
</dbReference>
<dbReference type="AlphaFoldDB" id="A0A2G9GCX4"/>
<feature type="domain" description="HTH myb-type" evidence="7">
    <location>
        <begin position="101"/>
        <end position="152"/>
    </location>
</feature>
<dbReference type="CDD" id="cd00167">
    <property type="entry name" value="SANT"/>
    <property type="match status" value="2"/>
</dbReference>
<comment type="caution">
    <text evidence="8">The sequence shown here is derived from an EMBL/GenBank/DDBJ whole genome shotgun (WGS) entry which is preliminary data.</text>
</comment>
<dbReference type="Pfam" id="PF00249">
    <property type="entry name" value="Myb_DNA-binding"/>
    <property type="match status" value="2"/>
</dbReference>
<evidence type="ECO:0000256" key="1">
    <source>
        <dbReference type="ARBA" id="ARBA00004123"/>
    </source>
</evidence>
<dbReference type="InterPro" id="IPR009057">
    <property type="entry name" value="Homeodomain-like_sf"/>
</dbReference>
<protein>
    <submittedName>
        <fullName evidence="8">Transcription factor, Myb superfamily</fullName>
    </submittedName>
</protein>
<feature type="region of interest" description="Disordered" evidence="5">
    <location>
        <begin position="297"/>
        <end position="332"/>
    </location>
</feature>
<dbReference type="Proteomes" id="UP000231279">
    <property type="component" value="Unassembled WGS sequence"/>
</dbReference>
<dbReference type="PANTHER" id="PTHR45614:SF218">
    <property type="entry name" value="TRANSCRIPTION FACTOR MYB119-RELATED"/>
    <property type="match status" value="1"/>
</dbReference>
<keyword evidence="3" id="KW-0238">DNA-binding</keyword>
<evidence type="ECO:0000256" key="4">
    <source>
        <dbReference type="ARBA" id="ARBA00023242"/>
    </source>
</evidence>
<keyword evidence="4" id="KW-0539">Nucleus</keyword>
<dbReference type="EMBL" id="NKXS01005631">
    <property type="protein sequence ID" value="PIN03129.1"/>
    <property type="molecule type" value="Genomic_DNA"/>
</dbReference>
<feature type="domain" description="Myb-like" evidence="6">
    <location>
        <begin position="158"/>
        <end position="200"/>
    </location>
</feature>
<evidence type="ECO:0000256" key="3">
    <source>
        <dbReference type="ARBA" id="ARBA00023125"/>
    </source>
</evidence>
<keyword evidence="2" id="KW-0677">Repeat</keyword>
<feature type="domain" description="Myb-like" evidence="6">
    <location>
        <begin position="102"/>
        <end position="148"/>
    </location>
</feature>
<reference evidence="9" key="1">
    <citation type="journal article" date="2018" name="Gigascience">
        <title>Genome assembly of the Pink Ipe (Handroanthus impetiginosus, Bignoniaceae), a highly valued, ecologically keystone Neotropical timber forest tree.</title>
        <authorList>
            <person name="Silva-Junior O.B."/>
            <person name="Grattapaglia D."/>
            <person name="Novaes E."/>
            <person name="Collevatti R.G."/>
        </authorList>
    </citation>
    <scope>NUCLEOTIDE SEQUENCE [LARGE SCALE GENOMIC DNA]</scope>
    <source>
        <strain evidence="9">cv. UFG-1</strain>
    </source>
</reference>
<dbReference type="SUPFAM" id="SSF46689">
    <property type="entry name" value="Homeodomain-like"/>
    <property type="match status" value="1"/>
</dbReference>
<dbReference type="InterPro" id="IPR017930">
    <property type="entry name" value="Myb_dom"/>
</dbReference>
<evidence type="ECO:0000313" key="8">
    <source>
        <dbReference type="EMBL" id="PIN03129.1"/>
    </source>
</evidence>
<dbReference type="STRING" id="429701.A0A2G9GCX4"/>
<name>A0A2G9GCX4_9LAMI</name>
<feature type="compositionally biased region" description="Low complexity" evidence="5">
    <location>
        <begin position="236"/>
        <end position="256"/>
    </location>
</feature>
<dbReference type="PROSITE" id="PS50090">
    <property type="entry name" value="MYB_LIKE"/>
    <property type="match status" value="2"/>
</dbReference>
<feature type="domain" description="HTH myb-type" evidence="7">
    <location>
        <begin position="158"/>
        <end position="204"/>
    </location>
</feature>
<evidence type="ECO:0000259" key="7">
    <source>
        <dbReference type="PROSITE" id="PS51294"/>
    </source>
</evidence>
<dbReference type="GO" id="GO:0005634">
    <property type="term" value="C:nucleus"/>
    <property type="evidence" value="ECO:0007669"/>
    <property type="project" value="UniProtKB-SubCell"/>
</dbReference>
<dbReference type="PANTHER" id="PTHR45614">
    <property type="entry name" value="MYB PROTEIN-RELATED"/>
    <property type="match status" value="1"/>
</dbReference>
<gene>
    <name evidence="8" type="ORF">CDL12_24347</name>
</gene>
<evidence type="ECO:0000256" key="5">
    <source>
        <dbReference type="SAM" id="MobiDB-lite"/>
    </source>
</evidence>
<organism evidence="8 9">
    <name type="scientific">Handroanthus impetiginosus</name>
    <dbReference type="NCBI Taxonomy" id="429701"/>
    <lineage>
        <taxon>Eukaryota</taxon>
        <taxon>Viridiplantae</taxon>
        <taxon>Streptophyta</taxon>
        <taxon>Embryophyta</taxon>
        <taxon>Tracheophyta</taxon>
        <taxon>Spermatophyta</taxon>
        <taxon>Magnoliopsida</taxon>
        <taxon>eudicotyledons</taxon>
        <taxon>Gunneridae</taxon>
        <taxon>Pentapetalae</taxon>
        <taxon>asterids</taxon>
        <taxon>lamiids</taxon>
        <taxon>Lamiales</taxon>
        <taxon>Bignoniaceae</taxon>
        <taxon>Crescentiina</taxon>
        <taxon>Tabebuia alliance</taxon>
        <taxon>Handroanthus</taxon>
    </lineage>
</organism>
<accession>A0A2G9GCX4</accession>
<evidence type="ECO:0000313" key="9">
    <source>
        <dbReference type="Proteomes" id="UP000231279"/>
    </source>
</evidence>
<dbReference type="GO" id="GO:0000981">
    <property type="term" value="F:DNA-binding transcription factor activity, RNA polymerase II-specific"/>
    <property type="evidence" value="ECO:0007669"/>
    <property type="project" value="TreeGrafter"/>
</dbReference>
<dbReference type="OrthoDB" id="2143914at2759"/>
<proteinExistence type="predicted"/>
<keyword evidence="9" id="KW-1185">Reference proteome</keyword>
<comment type="subcellular location">
    <subcellularLocation>
        <location evidence="1">Nucleus</location>
    </subcellularLocation>
</comment>
<dbReference type="InterPro" id="IPR050560">
    <property type="entry name" value="MYB_TF"/>
</dbReference>
<dbReference type="FunFam" id="1.10.10.60:FF:000010">
    <property type="entry name" value="Transcriptional activator Myb isoform A"/>
    <property type="match status" value="1"/>
</dbReference>
<dbReference type="InterPro" id="IPR001005">
    <property type="entry name" value="SANT/Myb"/>
</dbReference>
<feature type="compositionally biased region" description="Low complexity" evidence="5">
    <location>
        <begin position="302"/>
        <end position="320"/>
    </location>
</feature>